<dbReference type="InterPro" id="IPR000073">
    <property type="entry name" value="AB_hydrolase_1"/>
</dbReference>
<dbReference type="InParanoid" id="A0A078A386"/>
<evidence type="ECO:0000256" key="1">
    <source>
        <dbReference type="ARBA" id="ARBA00010884"/>
    </source>
</evidence>
<dbReference type="GO" id="GO:0047372">
    <property type="term" value="F:monoacylglycerol lipase activity"/>
    <property type="evidence" value="ECO:0007669"/>
    <property type="project" value="TreeGrafter"/>
</dbReference>
<gene>
    <name evidence="4" type="primary">Contig3718.g3973</name>
    <name evidence="4" type="ORF">STYLEM_5699</name>
</gene>
<dbReference type="GO" id="GO:0034338">
    <property type="term" value="F:short-chain carboxylesterase activity"/>
    <property type="evidence" value="ECO:0007669"/>
    <property type="project" value="TreeGrafter"/>
</dbReference>
<sequence>MKKTLYYKILGGLGIGSAAYYPIKISNTDFYYQKTEENEKILKLCSQHLNKYMPSLHLLPHGAFQVVWNLIAAKDRHYKIQYQRDVLTMSDGGSISVDWAYPSDEDLQDQKETKICMIFPGLSGDSNIGYVKCLVKHLTQEKGYIVGIFHNRGIDTEYTSPHFADISSSEEMDVALKHMIKKFSDKPNPRYVGVGMSMGANLMLKIAGEQEDRFPLEAMVSLNNPFDIWLAINLMRGKPYEKFLAIELRKNTLIKEGVSDKEREIFKEMQQKYNLDYERLKTVDSWRDFDAHFTLKVHPQFKSVAQYYYAASCFNVIQGIKKPTLVIHSKDDPIIPIECLPLEDCIANEKLIMGIVRKGGHVCYFQGFKGQKRWYPQVSSEYLEAVLSLKNESQHESQGLSFNRRVAI</sequence>
<protein>
    <submittedName>
        <fullName evidence="4">Esterase lipase thioesterase family protein</fullName>
    </submittedName>
</protein>
<feature type="active site" description="Charge relay system" evidence="2">
    <location>
        <position position="332"/>
    </location>
</feature>
<name>A0A078A386_STYLE</name>
<dbReference type="PANTHER" id="PTHR10794">
    <property type="entry name" value="ABHYDROLASE DOMAIN-CONTAINING PROTEIN"/>
    <property type="match status" value="1"/>
</dbReference>
<comment type="similarity">
    <text evidence="1">Belongs to the AB hydrolase superfamily. AB hydrolase 4 family.</text>
</comment>
<organism evidence="4 5">
    <name type="scientific">Stylonychia lemnae</name>
    <name type="common">Ciliate</name>
    <dbReference type="NCBI Taxonomy" id="5949"/>
    <lineage>
        <taxon>Eukaryota</taxon>
        <taxon>Sar</taxon>
        <taxon>Alveolata</taxon>
        <taxon>Ciliophora</taxon>
        <taxon>Intramacronucleata</taxon>
        <taxon>Spirotrichea</taxon>
        <taxon>Stichotrichia</taxon>
        <taxon>Sporadotrichida</taxon>
        <taxon>Oxytrichidae</taxon>
        <taxon>Stylonychinae</taxon>
        <taxon>Stylonychia</taxon>
    </lineage>
</organism>
<evidence type="ECO:0000256" key="2">
    <source>
        <dbReference type="PIRSR" id="PIRSR005211-1"/>
    </source>
</evidence>
<dbReference type="InterPro" id="IPR012020">
    <property type="entry name" value="ABHD4"/>
</dbReference>
<dbReference type="Gene3D" id="3.40.50.1820">
    <property type="entry name" value="alpha/beta hydrolase"/>
    <property type="match status" value="1"/>
</dbReference>
<dbReference type="PANTHER" id="PTHR10794:SF63">
    <property type="entry name" value="ALPHA_BETA HYDROLASE 1, ISOFORM A"/>
    <property type="match status" value="1"/>
</dbReference>
<accession>A0A078A386</accession>
<feature type="domain" description="AB hydrolase-1" evidence="3">
    <location>
        <begin position="118"/>
        <end position="340"/>
    </location>
</feature>
<dbReference type="SUPFAM" id="SSF53474">
    <property type="entry name" value="alpha/beta-Hydrolases"/>
    <property type="match status" value="1"/>
</dbReference>
<feature type="active site" description="Charge relay system" evidence="2">
    <location>
        <position position="361"/>
    </location>
</feature>
<dbReference type="InterPro" id="IPR050960">
    <property type="entry name" value="AB_hydrolase_4_sf"/>
</dbReference>
<keyword evidence="5" id="KW-1185">Reference proteome</keyword>
<dbReference type="FunCoup" id="A0A078A386">
    <property type="interactions" value="25"/>
</dbReference>
<evidence type="ECO:0000313" key="5">
    <source>
        <dbReference type="Proteomes" id="UP000039865"/>
    </source>
</evidence>
<dbReference type="OrthoDB" id="5954035at2759"/>
<dbReference type="PIRSF" id="PIRSF005211">
    <property type="entry name" value="Ab_hydro_YheT"/>
    <property type="match status" value="1"/>
</dbReference>
<evidence type="ECO:0000259" key="3">
    <source>
        <dbReference type="Pfam" id="PF00561"/>
    </source>
</evidence>
<dbReference type="EMBL" id="CCKQ01005495">
    <property type="protein sequence ID" value="CDW76738.1"/>
    <property type="molecule type" value="Genomic_DNA"/>
</dbReference>
<feature type="active site" description="Charge relay system" evidence="2">
    <location>
        <position position="197"/>
    </location>
</feature>
<dbReference type="Pfam" id="PF00561">
    <property type="entry name" value="Abhydrolase_1"/>
    <property type="match status" value="1"/>
</dbReference>
<dbReference type="Proteomes" id="UP000039865">
    <property type="component" value="Unassembled WGS sequence"/>
</dbReference>
<dbReference type="OMA" id="HIEWYSE"/>
<dbReference type="InterPro" id="IPR029058">
    <property type="entry name" value="AB_hydrolase_fold"/>
</dbReference>
<proteinExistence type="inferred from homology"/>
<dbReference type="AlphaFoldDB" id="A0A078A386"/>
<evidence type="ECO:0000313" key="4">
    <source>
        <dbReference type="EMBL" id="CDW76738.1"/>
    </source>
</evidence>
<reference evidence="4 5" key="1">
    <citation type="submission" date="2014-06" db="EMBL/GenBank/DDBJ databases">
        <authorList>
            <person name="Swart Estienne"/>
        </authorList>
    </citation>
    <scope>NUCLEOTIDE SEQUENCE [LARGE SCALE GENOMIC DNA]</scope>
    <source>
        <strain evidence="4 5">130c</strain>
    </source>
</reference>